<dbReference type="CDD" id="cd00041">
    <property type="entry name" value="CUB"/>
    <property type="match status" value="1"/>
</dbReference>
<dbReference type="SUPFAM" id="SSF49854">
    <property type="entry name" value="Spermadhesin, CUB domain"/>
    <property type="match status" value="2"/>
</dbReference>
<dbReference type="AlphaFoldDB" id="A0A183AIZ3"/>
<reference evidence="6 7" key="2">
    <citation type="submission" date="2018-11" db="EMBL/GenBank/DDBJ databases">
        <authorList>
            <consortium name="Pathogen Informatics"/>
        </authorList>
    </citation>
    <scope>NUCLEOTIDE SEQUENCE [LARGE SCALE GENOMIC DNA]</scope>
    <source>
        <strain evidence="6 7">Egypt</strain>
    </source>
</reference>
<sequence length="456" mass="50082">MSFKDCAVENVTVFDQDTERKIAVLCGMESESSVLSTGSRMRVTFHTIRSPLAGPFAASYEPYICGGVLSTPNGAFWSPLYPDRYPLNSNCRWTIMLPVPGIELTFRAFDVGLPSCTFEKVVIFEGVDESAPLKDILCGTLNGRSYHTTGSSLLIVFQANQWPRRATGFYATYKSTALPDNQLTEAHRAKIPIDRVTNLHGLEHENSPEGLQNQGPAEDQAKINDLEYDNTFDNQKNILESKEPSYFDVGVNTKTVQTAEYEETKLNSNHETFGNVSTSPDLPLGTTASMVDILSTDNPSSTKAMKTSEDDSPMNETSVPETDNIFERIPEGTYTTATSIEPSQTSLLPLDAHQESELPFKRLSESATDPGLSDDTVHQSGKESGYMSAIPVDTLATSDSTIVQIQKEPNHETSKSSDAETETRDELNLNKGTLGEQTNTVLGLISEKSLIHFSIF</sequence>
<dbReference type="Pfam" id="PF00431">
    <property type="entry name" value="CUB"/>
    <property type="match status" value="1"/>
</dbReference>
<feature type="compositionally biased region" description="Basic and acidic residues" evidence="4">
    <location>
        <begin position="408"/>
        <end position="428"/>
    </location>
</feature>
<evidence type="ECO:0000313" key="7">
    <source>
        <dbReference type="Proteomes" id="UP000272942"/>
    </source>
</evidence>
<gene>
    <name evidence="6" type="ORF">ECPE_LOCUS6928</name>
</gene>
<accession>A0A183AIZ3</accession>
<evidence type="ECO:0000256" key="1">
    <source>
        <dbReference type="ARBA" id="ARBA00022737"/>
    </source>
</evidence>
<dbReference type="EMBL" id="UZAN01043970">
    <property type="protein sequence ID" value="VDP79714.1"/>
    <property type="molecule type" value="Genomic_DNA"/>
</dbReference>
<feature type="region of interest" description="Disordered" evidence="4">
    <location>
        <begin position="406"/>
        <end position="430"/>
    </location>
</feature>
<reference evidence="8" key="1">
    <citation type="submission" date="2016-06" db="UniProtKB">
        <authorList>
            <consortium name="WormBaseParasite"/>
        </authorList>
    </citation>
    <scope>IDENTIFICATION</scope>
</reference>
<feature type="compositionally biased region" description="Polar residues" evidence="4">
    <location>
        <begin position="296"/>
        <end position="305"/>
    </location>
</feature>
<dbReference type="Gene3D" id="2.60.120.290">
    <property type="entry name" value="Spermadhesin, CUB domain"/>
    <property type="match status" value="2"/>
</dbReference>
<feature type="domain" description="CUB" evidence="5">
    <location>
        <begin position="65"/>
        <end position="176"/>
    </location>
</feature>
<dbReference type="Proteomes" id="UP000272942">
    <property type="component" value="Unassembled WGS sequence"/>
</dbReference>
<dbReference type="SMART" id="SM00042">
    <property type="entry name" value="CUB"/>
    <property type="match status" value="1"/>
</dbReference>
<name>A0A183AIZ3_9TREM</name>
<proteinExistence type="predicted"/>
<comment type="caution">
    <text evidence="3">Lacks conserved residue(s) required for the propagation of feature annotation.</text>
</comment>
<evidence type="ECO:0000259" key="5">
    <source>
        <dbReference type="PROSITE" id="PS01180"/>
    </source>
</evidence>
<evidence type="ECO:0000256" key="4">
    <source>
        <dbReference type="SAM" id="MobiDB-lite"/>
    </source>
</evidence>
<dbReference type="InterPro" id="IPR000859">
    <property type="entry name" value="CUB_dom"/>
</dbReference>
<keyword evidence="2" id="KW-1015">Disulfide bond</keyword>
<dbReference type="PANTHER" id="PTHR24251">
    <property type="entry name" value="OVOCHYMASE-RELATED"/>
    <property type="match status" value="1"/>
</dbReference>
<dbReference type="WBParaSite" id="ECPE_0000694201-mRNA-1">
    <property type="protein sequence ID" value="ECPE_0000694201-mRNA-1"/>
    <property type="gene ID" value="ECPE_0000694201"/>
</dbReference>
<dbReference type="InterPro" id="IPR035914">
    <property type="entry name" value="Sperma_CUB_dom_sf"/>
</dbReference>
<evidence type="ECO:0000256" key="2">
    <source>
        <dbReference type="ARBA" id="ARBA00023157"/>
    </source>
</evidence>
<keyword evidence="1" id="KW-0677">Repeat</keyword>
<organism evidence="8">
    <name type="scientific">Echinostoma caproni</name>
    <dbReference type="NCBI Taxonomy" id="27848"/>
    <lineage>
        <taxon>Eukaryota</taxon>
        <taxon>Metazoa</taxon>
        <taxon>Spiralia</taxon>
        <taxon>Lophotrochozoa</taxon>
        <taxon>Platyhelminthes</taxon>
        <taxon>Trematoda</taxon>
        <taxon>Digenea</taxon>
        <taxon>Plagiorchiida</taxon>
        <taxon>Echinostomata</taxon>
        <taxon>Echinostomatoidea</taxon>
        <taxon>Echinostomatidae</taxon>
        <taxon>Echinostoma</taxon>
    </lineage>
</organism>
<protein>
    <submittedName>
        <fullName evidence="8">CUB domain-containing protein</fullName>
    </submittedName>
</protein>
<dbReference type="OrthoDB" id="5975444at2759"/>
<evidence type="ECO:0000313" key="8">
    <source>
        <dbReference type="WBParaSite" id="ECPE_0000694201-mRNA-1"/>
    </source>
</evidence>
<feature type="region of interest" description="Disordered" evidence="4">
    <location>
        <begin position="296"/>
        <end position="320"/>
    </location>
</feature>
<evidence type="ECO:0000256" key="3">
    <source>
        <dbReference type="PROSITE-ProRule" id="PRU00059"/>
    </source>
</evidence>
<dbReference type="PROSITE" id="PS01180">
    <property type="entry name" value="CUB"/>
    <property type="match status" value="1"/>
</dbReference>
<keyword evidence="7" id="KW-1185">Reference proteome</keyword>
<evidence type="ECO:0000313" key="6">
    <source>
        <dbReference type="EMBL" id="VDP79714.1"/>
    </source>
</evidence>